<feature type="domain" description="HTH cro/C1-type" evidence="2">
    <location>
        <begin position="12"/>
        <end position="66"/>
    </location>
</feature>
<dbReference type="PROSITE" id="PS50943">
    <property type="entry name" value="HTH_CROC1"/>
    <property type="match status" value="1"/>
</dbReference>
<name>A0AAW6WE86_9FUSO</name>
<comment type="caution">
    <text evidence="3">The sequence shown here is derived from an EMBL/GenBank/DDBJ whole genome shotgun (WGS) entry which is preliminary data.</text>
</comment>
<proteinExistence type="predicted"/>
<protein>
    <submittedName>
        <fullName evidence="3">Helix-turn-helix transcriptional regulator</fullName>
    </submittedName>
</protein>
<reference evidence="3" key="1">
    <citation type="journal article" date="2022" name="Gene">
        <title>A genome-led study on the pathogenesis of Fusobacterium necrophorum infections.</title>
        <authorList>
            <person name="Thapa G."/>
            <person name="Jayal A."/>
            <person name="Sikazwe E."/>
            <person name="Perry T."/>
            <person name="Mohammed Al Balushi A."/>
            <person name="Livingstone P."/>
        </authorList>
    </citation>
    <scope>NUCLEOTIDE SEQUENCE</scope>
    <source>
        <strain evidence="3">BRON_8</strain>
    </source>
</reference>
<gene>
    <name evidence="3" type="ORF">MWG07_11600</name>
</gene>
<dbReference type="Gene3D" id="1.10.260.40">
    <property type="entry name" value="lambda repressor-like DNA-binding domains"/>
    <property type="match status" value="1"/>
</dbReference>
<accession>A0AAW6WE86</accession>
<organism evidence="3 4">
    <name type="scientific">Fusobacterium necrophorum</name>
    <dbReference type="NCBI Taxonomy" id="859"/>
    <lineage>
        <taxon>Bacteria</taxon>
        <taxon>Fusobacteriati</taxon>
        <taxon>Fusobacteriota</taxon>
        <taxon>Fusobacteriia</taxon>
        <taxon>Fusobacteriales</taxon>
        <taxon>Fusobacteriaceae</taxon>
        <taxon>Fusobacterium</taxon>
    </lineage>
</organism>
<dbReference type="PANTHER" id="PTHR46558">
    <property type="entry name" value="TRACRIPTIONAL REGULATORY PROTEIN-RELATED-RELATED"/>
    <property type="match status" value="1"/>
</dbReference>
<sequence length="162" mass="19207">MNEIKYKIKDRITDLRKEKKLTQEKMAKIFNVGISTISMWEQGQRIPRPKLLQEICDYFNVDMDYLMGRSDIKNRYQAGLKYDWEEEPSNPVDPIIEEYKLSPEEIVEFEKVISINGALMFNGKEVSQEDKEELEQTLKRIFIRSLLLKRAKERDENGPKNS</sequence>
<evidence type="ECO:0000313" key="3">
    <source>
        <dbReference type="EMBL" id="MDK4512893.1"/>
    </source>
</evidence>
<reference evidence="3" key="2">
    <citation type="submission" date="2022-04" db="EMBL/GenBank/DDBJ databases">
        <authorList>
            <person name="Livingstone P.G."/>
        </authorList>
    </citation>
    <scope>NUCLEOTIDE SEQUENCE</scope>
    <source>
        <strain evidence="3">BRON_8</strain>
    </source>
</reference>
<dbReference type="InterPro" id="IPR010982">
    <property type="entry name" value="Lambda_DNA-bd_dom_sf"/>
</dbReference>
<dbReference type="CDD" id="cd00093">
    <property type="entry name" value="HTH_XRE"/>
    <property type="match status" value="1"/>
</dbReference>
<dbReference type="InterPro" id="IPR001387">
    <property type="entry name" value="Cro/C1-type_HTH"/>
</dbReference>
<evidence type="ECO:0000259" key="2">
    <source>
        <dbReference type="PROSITE" id="PS50943"/>
    </source>
</evidence>
<dbReference type="SMART" id="SM00530">
    <property type="entry name" value="HTH_XRE"/>
    <property type="match status" value="1"/>
</dbReference>
<dbReference type="EMBL" id="JAMGTK010000028">
    <property type="protein sequence ID" value="MDK4512893.1"/>
    <property type="molecule type" value="Genomic_DNA"/>
</dbReference>
<keyword evidence="4" id="KW-1185">Reference proteome</keyword>
<evidence type="ECO:0000313" key="4">
    <source>
        <dbReference type="Proteomes" id="UP001173223"/>
    </source>
</evidence>
<dbReference type="SUPFAM" id="SSF47413">
    <property type="entry name" value="lambda repressor-like DNA-binding domains"/>
    <property type="match status" value="1"/>
</dbReference>
<dbReference type="RefSeq" id="WP_285049385.1">
    <property type="nucleotide sequence ID" value="NZ_JAMGTK010000028.1"/>
</dbReference>
<dbReference type="PANTHER" id="PTHR46558:SF11">
    <property type="entry name" value="HTH-TYPE TRANSCRIPTIONAL REGULATOR XRE"/>
    <property type="match status" value="1"/>
</dbReference>
<evidence type="ECO:0000256" key="1">
    <source>
        <dbReference type="ARBA" id="ARBA00023125"/>
    </source>
</evidence>
<dbReference type="GO" id="GO:0003677">
    <property type="term" value="F:DNA binding"/>
    <property type="evidence" value="ECO:0007669"/>
    <property type="project" value="UniProtKB-KW"/>
</dbReference>
<dbReference type="Proteomes" id="UP001173223">
    <property type="component" value="Unassembled WGS sequence"/>
</dbReference>
<keyword evidence="1" id="KW-0238">DNA-binding</keyword>
<dbReference type="Pfam" id="PF01381">
    <property type="entry name" value="HTH_3"/>
    <property type="match status" value="1"/>
</dbReference>
<dbReference type="AlphaFoldDB" id="A0AAW6WE86"/>